<reference evidence="2 4" key="1">
    <citation type="journal article" date="2012" name="Nature">
        <title>Algal genomes reveal evolutionary mosaicism and the fate of nucleomorphs.</title>
        <authorList>
            <consortium name="DOE Joint Genome Institute"/>
            <person name="Curtis B.A."/>
            <person name="Tanifuji G."/>
            <person name="Burki F."/>
            <person name="Gruber A."/>
            <person name="Irimia M."/>
            <person name="Maruyama S."/>
            <person name="Arias M.C."/>
            <person name="Ball S.G."/>
            <person name="Gile G.H."/>
            <person name="Hirakawa Y."/>
            <person name="Hopkins J.F."/>
            <person name="Kuo A."/>
            <person name="Rensing S.A."/>
            <person name="Schmutz J."/>
            <person name="Symeonidi A."/>
            <person name="Elias M."/>
            <person name="Eveleigh R.J."/>
            <person name="Herman E.K."/>
            <person name="Klute M.J."/>
            <person name="Nakayama T."/>
            <person name="Obornik M."/>
            <person name="Reyes-Prieto A."/>
            <person name="Armbrust E.V."/>
            <person name="Aves S.J."/>
            <person name="Beiko R.G."/>
            <person name="Coutinho P."/>
            <person name="Dacks J.B."/>
            <person name="Durnford D.G."/>
            <person name="Fast N.M."/>
            <person name="Green B.R."/>
            <person name="Grisdale C.J."/>
            <person name="Hempel F."/>
            <person name="Henrissat B."/>
            <person name="Hoppner M.P."/>
            <person name="Ishida K."/>
            <person name="Kim E."/>
            <person name="Koreny L."/>
            <person name="Kroth P.G."/>
            <person name="Liu Y."/>
            <person name="Malik S.B."/>
            <person name="Maier U.G."/>
            <person name="McRose D."/>
            <person name="Mock T."/>
            <person name="Neilson J.A."/>
            <person name="Onodera N.T."/>
            <person name="Poole A.M."/>
            <person name="Pritham E.J."/>
            <person name="Richards T.A."/>
            <person name="Rocap G."/>
            <person name="Roy S.W."/>
            <person name="Sarai C."/>
            <person name="Schaack S."/>
            <person name="Shirato S."/>
            <person name="Slamovits C.H."/>
            <person name="Spencer D.F."/>
            <person name="Suzuki S."/>
            <person name="Worden A.Z."/>
            <person name="Zauner S."/>
            <person name="Barry K."/>
            <person name="Bell C."/>
            <person name="Bharti A.K."/>
            <person name="Crow J.A."/>
            <person name="Grimwood J."/>
            <person name="Kramer R."/>
            <person name="Lindquist E."/>
            <person name="Lucas S."/>
            <person name="Salamov A."/>
            <person name="McFadden G.I."/>
            <person name="Lane C.E."/>
            <person name="Keeling P.J."/>
            <person name="Gray M.W."/>
            <person name="Grigoriev I.V."/>
            <person name="Archibald J.M."/>
        </authorList>
    </citation>
    <scope>NUCLEOTIDE SEQUENCE</scope>
    <source>
        <strain evidence="2 4">CCMP2712</strain>
    </source>
</reference>
<proteinExistence type="predicted"/>
<reference evidence="4" key="2">
    <citation type="submission" date="2012-11" db="EMBL/GenBank/DDBJ databases">
        <authorList>
            <person name="Kuo A."/>
            <person name="Curtis B.A."/>
            <person name="Tanifuji G."/>
            <person name="Burki F."/>
            <person name="Gruber A."/>
            <person name="Irimia M."/>
            <person name="Maruyama S."/>
            <person name="Arias M.C."/>
            <person name="Ball S.G."/>
            <person name="Gile G.H."/>
            <person name="Hirakawa Y."/>
            <person name="Hopkins J.F."/>
            <person name="Rensing S.A."/>
            <person name="Schmutz J."/>
            <person name="Symeonidi A."/>
            <person name="Elias M."/>
            <person name="Eveleigh R.J."/>
            <person name="Herman E.K."/>
            <person name="Klute M.J."/>
            <person name="Nakayama T."/>
            <person name="Obornik M."/>
            <person name="Reyes-Prieto A."/>
            <person name="Armbrust E.V."/>
            <person name="Aves S.J."/>
            <person name="Beiko R.G."/>
            <person name="Coutinho P."/>
            <person name="Dacks J.B."/>
            <person name="Durnford D.G."/>
            <person name="Fast N.M."/>
            <person name="Green B.R."/>
            <person name="Grisdale C."/>
            <person name="Hempe F."/>
            <person name="Henrissat B."/>
            <person name="Hoppner M.P."/>
            <person name="Ishida K.-I."/>
            <person name="Kim E."/>
            <person name="Koreny L."/>
            <person name="Kroth P.G."/>
            <person name="Liu Y."/>
            <person name="Malik S.-B."/>
            <person name="Maier U.G."/>
            <person name="McRose D."/>
            <person name="Mock T."/>
            <person name="Neilson J.A."/>
            <person name="Onodera N.T."/>
            <person name="Poole A.M."/>
            <person name="Pritham E.J."/>
            <person name="Richards T.A."/>
            <person name="Rocap G."/>
            <person name="Roy S.W."/>
            <person name="Sarai C."/>
            <person name="Schaack S."/>
            <person name="Shirato S."/>
            <person name="Slamovits C.H."/>
            <person name="Spencer D.F."/>
            <person name="Suzuki S."/>
            <person name="Worden A.Z."/>
            <person name="Zauner S."/>
            <person name="Barry K."/>
            <person name="Bell C."/>
            <person name="Bharti A.K."/>
            <person name="Crow J.A."/>
            <person name="Grimwood J."/>
            <person name="Kramer R."/>
            <person name="Lindquist E."/>
            <person name="Lucas S."/>
            <person name="Salamov A."/>
            <person name="McFadden G.I."/>
            <person name="Lane C.E."/>
            <person name="Keeling P.J."/>
            <person name="Gray M.W."/>
            <person name="Grigoriev I.V."/>
            <person name="Archibald J.M."/>
        </authorList>
    </citation>
    <scope>NUCLEOTIDE SEQUENCE</scope>
    <source>
        <strain evidence="4">CCMP2712</strain>
    </source>
</reference>
<gene>
    <name evidence="2" type="ORF">GUITHDRAFT_102324</name>
</gene>
<dbReference type="Proteomes" id="UP000011087">
    <property type="component" value="Unassembled WGS sequence"/>
</dbReference>
<dbReference type="EMBL" id="JH992974">
    <property type="protein sequence ID" value="EKX51719.1"/>
    <property type="molecule type" value="Genomic_DNA"/>
</dbReference>
<dbReference type="AlphaFoldDB" id="L1JTS5"/>
<evidence type="ECO:0000313" key="2">
    <source>
        <dbReference type="EMBL" id="EKX51719.1"/>
    </source>
</evidence>
<dbReference type="KEGG" id="gtt:GUITHDRAFT_102324"/>
<name>L1JTS5_GUITC</name>
<feature type="region of interest" description="Disordered" evidence="1">
    <location>
        <begin position="126"/>
        <end position="155"/>
    </location>
</feature>
<dbReference type="RefSeq" id="XP_005838699.1">
    <property type="nucleotide sequence ID" value="XM_005838642.1"/>
</dbReference>
<evidence type="ECO:0000256" key="1">
    <source>
        <dbReference type="SAM" id="MobiDB-lite"/>
    </source>
</evidence>
<organism evidence="2">
    <name type="scientific">Guillardia theta (strain CCMP2712)</name>
    <name type="common">Cryptophyte</name>
    <dbReference type="NCBI Taxonomy" id="905079"/>
    <lineage>
        <taxon>Eukaryota</taxon>
        <taxon>Cryptophyceae</taxon>
        <taxon>Pyrenomonadales</taxon>
        <taxon>Geminigeraceae</taxon>
        <taxon>Guillardia</taxon>
    </lineage>
</organism>
<dbReference type="GeneID" id="17308380"/>
<reference evidence="3" key="3">
    <citation type="submission" date="2016-03" db="UniProtKB">
        <authorList>
            <consortium name="EnsemblProtists"/>
        </authorList>
    </citation>
    <scope>IDENTIFICATION</scope>
</reference>
<keyword evidence="4" id="KW-1185">Reference proteome</keyword>
<dbReference type="HOGENOM" id="CLU_1698837_0_0_1"/>
<evidence type="ECO:0000313" key="3">
    <source>
        <dbReference type="EnsemblProtists" id="EKX51719"/>
    </source>
</evidence>
<protein>
    <submittedName>
        <fullName evidence="2 3">Uncharacterized protein</fullName>
    </submittedName>
</protein>
<sequence length="155" mass="17260">MNDLHQVLASILTTAETLASSEVSSSIWNAVRKSVDPKLLGSFLHHICKVAEHGLGVTTLTCDLQSGTQKFQKNAEEGKSDLDLAHLSAALYLCLMRIPGSRSNFYDEFAMHYMLKSLMFGAEPCNEKQEKKTKTRKRRAVAMDESLDEHVESVT</sequence>
<accession>L1JTS5</accession>
<evidence type="ECO:0000313" key="4">
    <source>
        <dbReference type="Proteomes" id="UP000011087"/>
    </source>
</evidence>
<dbReference type="EnsemblProtists" id="EKX51719">
    <property type="protein sequence ID" value="EKX51719"/>
    <property type="gene ID" value="GUITHDRAFT_102324"/>
</dbReference>
<dbReference type="PaxDb" id="55529-EKX51719"/>